<keyword evidence="19" id="KW-1133">Transmembrane helix</keyword>
<keyword evidence="21" id="KW-1185">Reference proteome</keyword>
<keyword evidence="10" id="KW-0732">Signal</keyword>
<protein>
    <recommendedName>
        <fullName evidence="4">FAD:protein FMN transferase</fullName>
        <ecNumber evidence="3">2.7.1.180</ecNumber>
    </recommendedName>
    <alternativeName>
        <fullName evidence="16">Flavin transferase</fullName>
    </alternativeName>
</protein>
<dbReference type="GO" id="GO:0046872">
    <property type="term" value="F:metal ion binding"/>
    <property type="evidence" value="ECO:0007669"/>
    <property type="project" value="UniProtKB-KW"/>
</dbReference>
<evidence type="ECO:0000256" key="12">
    <source>
        <dbReference type="ARBA" id="ARBA00022842"/>
    </source>
</evidence>
<organism evidence="20 21">
    <name type="scientific">Methyloglobulus morosus KoM1</name>
    <dbReference type="NCBI Taxonomy" id="1116472"/>
    <lineage>
        <taxon>Bacteria</taxon>
        <taxon>Pseudomonadati</taxon>
        <taxon>Pseudomonadota</taxon>
        <taxon>Gammaproteobacteria</taxon>
        <taxon>Methylococcales</taxon>
        <taxon>Methylococcaceae</taxon>
        <taxon>Methyloglobulus</taxon>
    </lineage>
</organism>
<comment type="cofactor">
    <cofactor evidence="1">
        <name>Mg(2+)</name>
        <dbReference type="ChEBI" id="CHEBI:18420"/>
    </cofactor>
</comment>
<evidence type="ECO:0000256" key="7">
    <source>
        <dbReference type="ARBA" id="ARBA00022630"/>
    </source>
</evidence>
<evidence type="ECO:0000313" key="21">
    <source>
        <dbReference type="Proteomes" id="UP000017842"/>
    </source>
</evidence>
<evidence type="ECO:0000256" key="19">
    <source>
        <dbReference type="SAM" id="Phobius"/>
    </source>
</evidence>
<evidence type="ECO:0000256" key="6">
    <source>
        <dbReference type="ARBA" id="ARBA00022519"/>
    </source>
</evidence>
<dbReference type="Proteomes" id="UP000017842">
    <property type="component" value="Unassembled WGS sequence"/>
</dbReference>
<comment type="subcellular location">
    <subcellularLocation>
        <location evidence="18">Cell inner membrane</location>
        <topology evidence="18">Lipid-anchor</topology>
        <orientation evidence="18">Periplasmic side</orientation>
    </subcellularLocation>
</comment>
<dbReference type="eggNOG" id="COG1477">
    <property type="taxonomic scope" value="Bacteria"/>
</dbReference>
<feature type="transmembrane region" description="Helical" evidence="19">
    <location>
        <begin position="131"/>
        <end position="151"/>
    </location>
</feature>
<keyword evidence="14" id="KW-0564">Palmitate</keyword>
<feature type="transmembrane region" description="Helical" evidence="19">
    <location>
        <begin position="80"/>
        <end position="100"/>
    </location>
</feature>
<evidence type="ECO:0000256" key="3">
    <source>
        <dbReference type="ARBA" id="ARBA00011955"/>
    </source>
</evidence>
<keyword evidence="12" id="KW-0460">Magnesium</keyword>
<name>V5BZK8_9GAMM</name>
<sequence>MFAVLNMHPNLPTVVIIDLGARRSRHFVGDWPAPALHVLGLMKGHIKKGEGYTFTLHSRWMPVILLGFFASFGAPLLNQWRYVLLLPLTCFLSVCSMLMLNPLARSDDQTLGLIAQLSGIDTARWSGMQKYGVNLGGWTTVGILLLTTFVLSGCQPSGEPELSGETQGTTYHIKLVLGDTSTSLEKIQHEILATLADIDALASNYNESSEISSINRLESTDALPISPEIVRLLVIARTVYERSNGCYDLTVKPLFDLWGFSRHQNRVPTDQEIDEILPHIGMDLLEIDEVNLRIIKKDPKIKIDLSSIAQGYSVGAVAHRLEALGITNYLVEIGGEMMVKGRKANGNNWRVGIQAPTPYTQGIQRVIDVREQVGTAIMTAGTYRNFFEENGQSYSHILHPKTGRPVTHHLRSVTVMHDDPVWADAWDTALLCVGEQEAMRIAEAENLKVLLIYEKEKKLTEYMSKAFASARQPAEKDGKLF</sequence>
<evidence type="ECO:0000256" key="9">
    <source>
        <dbReference type="ARBA" id="ARBA00022723"/>
    </source>
</evidence>
<dbReference type="SUPFAM" id="SSF143631">
    <property type="entry name" value="ApbE-like"/>
    <property type="match status" value="1"/>
</dbReference>
<evidence type="ECO:0000256" key="10">
    <source>
        <dbReference type="ARBA" id="ARBA00022729"/>
    </source>
</evidence>
<dbReference type="RefSeq" id="WP_023493735.1">
    <property type="nucleotide sequence ID" value="NZ_AYLO01000027.1"/>
</dbReference>
<evidence type="ECO:0000256" key="4">
    <source>
        <dbReference type="ARBA" id="ARBA00016337"/>
    </source>
</evidence>
<evidence type="ECO:0000256" key="1">
    <source>
        <dbReference type="ARBA" id="ARBA00001946"/>
    </source>
</evidence>
<dbReference type="Pfam" id="PF02424">
    <property type="entry name" value="ApbE"/>
    <property type="match status" value="1"/>
</dbReference>
<dbReference type="InterPro" id="IPR003374">
    <property type="entry name" value="ApbE-like_sf"/>
</dbReference>
<accession>V5BZK8</accession>
<keyword evidence="7" id="KW-0285">Flavoprotein</keyword>
<feature type="transmembrane region" description="Helical" evidence="19">
    <location>
        <begin position="52"/>
        <end position="74"/>
    </location>
</feature>
<dbReference type="EC" id="2.7.1.180" evidence="3"/>
<evidence type="ECO:0000256" key="5">
    <source>
        <dbReference type="ARBA" id="ARBA00022475"/>
    </source>
</evidence>
<evidence type="ECO:0000256" key="11">
    <source>
        <dbReference type="ARBA" id="ARBA00022827"/>
    </source>
</evidence>
<reference evidence="20 21" key="1">
    <citation type="journal article" date="2013" name="Genome Announc.">
        <title>Draft Genome Sequence of the Methanotrophic Gammaproteobacterium Methyloglobulus morosus DSM 22980 Strain KoM1.</title>
        <authorList>
            <person name="Poehlein A."/>
            <person name="Deutzmann J.S."/>
            <person name="Daniel R."/>
            <person name="Simeonova D.D."/>
        </authorList>
    </citation>
    <scope>NUCLEOTIDE SEQUENCE [LARGE SCALE GENOMIC DNA]</scope>
    <source>
        <strain evidence="20 21">KoM1</strain>
    </source>
</reference>
<comment type="caution">
    <text evidence="20">The sequence shown here is derived from an EMBL/GenBank/DDBJ whole genome shotgun (WGS) entry which is preliminary data.</text>
</comment>
<dbReference type="InterPro" id="IPR024932">
    <property type="entry name" value="ApbE"/>
</dbReference>
<keyword evidence="6" id="KW-0997">Cell inner membrane</keyword>
<dbReference type="PATRIC" id="fig|1116472.3.peg.862"/>
<dbReference type="GO" id="GO:0016740">
    <property type="term" value="F:transferase activity"/>
    <property type="evidence" value="ECO:0007669"/>
    <property type="project" value="UniProtKB-KW"/>
</dbReference>
<comment type="similarity">
    <text evidence="2">Belongs to the ApbE family.</text>
</comment>
<keyword evidence="11" id="KW-0274">FAD</keyword>
<dbReference type="STRING" id="1116472.MGMO_27c00020"/>
<evidence type="ECO:0000256" key="2">
    <source>
        <dbReference type="ARBA" id="ARBA00008282"/>
    </source>
</evidence>
<dbReference type="PANTHER" id="PTHR30040:SF2">
    <property type="entry name" value="FAD:PROTEIN FMN TRANSFERASE"/>
    <property type="match status" value="1"/>
</dbReference>
<dbReference type="AlphaFoldDB" id="V5BZK8"/>
<keyword evidence="5" id="KW-1003">Cell membrane</keyword>
<keyword evidence="15 20" id="KW-0449">Lipoprotein</keyword>
<keyword evidence="9" id="KW-0479">Metal-binding</keyword>
<evidence type="ECO:0000256" key="14">
    <source>
        <dbReference type="ARBA" id="ARBA00023139"/>
    </source>
</evidence>
<keyword evidence="19" id="KW-0812">Transmembrane</keyword>
<comment type="catalytic activity">
    <reaction evidence="17">
        <text>L-threonyl-[protein] + FAD = FMN-L-threonyl-[protein] + AMP + H(+)</text>
        <dbReference type="Rhea" id="RHEA:36847"/>
        <dbReference type="Rhea" id="RHEA-COMP:11060"/>
        <dbReference type="Rhea" id="RHEA-COMP:11061"/>
        <dbReference type="ChEBI" id="CHEBI:15378"/>
        <dbReference type="ChEBI" id="CHEBI:30013"/>
        <dbReference type="ChEBI" id="CHEBI:57692"/>
        <dbReference type="ChEBI" id="CHEBI:74257"/>
        <dbReference type="ChEBI" id="CHEBI:456215"/>
        <dbReference type="EC" id="2.7.1.180"/>
    </reaction>
</comment>
<proteinExistence type="inferred from homology"/>
<dbReference type="EMBL" id="AYLO01000027">
    <property type="protein sequence ID" value="ESS73259.1"/>
    <property type="molecule type" value="Genomic_DNA"/>
</dbReference>
<evidence type="ECO:0000256" key="13">
    <source>
        <dbReference type="ARBA" id="ARBA00023136"/>
    </source>
</evidence>
<dbReference type="PANTHER" id="PTHR30040">
    <property type="entry name" value="THIAMINE BIOSYNTHESIS LIPOPROTEIN APBE"/>
    <property type="match status" value="1"/>
</dbReference>
<evidence type="ECO:0000256" key="17">
    <source>
        <dbReference type="ARBA" id="ARBA00048540"/>
    </source>
</evidence>
<dbReference type="GO" id="GO:0005886">
    <property type="term" value="C:plasma membrane"/>
    <property type="evidence" value="ECO:0007669"/>
    <property type="project" value="UniProtKB-SubCell"/>
</dbReference>
<evidence type="ECO:0000313" key="20">
    <source>
        <dbReference type="EMBL" id="ESS73259.1"/>
    </source>
</evidence>
<keyword evidence="13 19" id="KW-0472">Membrane</keyword>
<gene>
    <name evidence="20" type="primary">apbE</name>
    <name evidence="20" type="ORF">MGMO_27c00020</name>
</gene>
<dbReference type="FunFam" id="3.10.520.10:FF:000001">
    <property type="entry name" value="FAD:protein FMN transferase"/>
    <property type="match status" value="1"/>
</dbReference>
<evidence type="ECO:0000256" key="8">
    <source>
        <dbReference type="ARBA" id="ARBA00022679"/>
    </source>
</evidence>
<evidence type="ECO:0000256" key="16">
    <source>
        <dbReference type="ARBA" id="ARBA00031306"/>
    </source>
</evidence>
<dbReference type="Gene3D" id="3.10.520.10">
    <property type="entry name" value="ApbE-like domains"/>
    <property type="match status" value="1"/>
</dbReference>
<keyword evidence="8" id="KW-0808">Transferase</keyword>
<evidence type="ECO:0000256" key="18">
    <source>
        <dbReference type="ARBA" id="ARBA00060485"/>
    </source>
</evidence>
<evidence type="ECO:0000256" key="15">
    <source>
        <dbReference type="ARBA" id="ARBA00023288"/>
    </source>
</evidence>